<reference evidence="2" key="1">
    <citation type="submission" date="2022-04" db="EMBL/GenBank/DDBJ databases">
        <title>Carnegiea gigantea Genome sequencing and assembly v2.</title>
        <authorList>
            <person name="Copetti D."/>
            <person name="Sanderson M.J."/>
            <person name="Burquez A."/>
            <person name="Wojciechowski M.F."/>
        </authorList>
    </citation>
    <scope>NUCLEOTIDE SEQUENCE</scope>
    <source>
        <strain evidence="2">SGP5-SGP5p</strain>
        <tissue evidence="2">Aerial part</tissue>
    </source>
</reference>
<sequence length="191" mass="20938">MALEGDMDMSMIFKGNEEHGYLYVGGKEGSMRRAQNGITVREGRVESSNDVMVCGTSGGNIVHDVVAKEMTNKSDRKSGEIINVSDEDEISVTSNDAREEDTTDKGGDEGRSGEEFAEGNEGNDIVWPRLGLQARNYSQKLSIWKKLISREGQIFQSTEALHQVICKCAITKSLQLSAGEELQAKNCGELQ</sequence>
<feature type="region of interest" description="Disordered" evidence="1">
    <location>
        <begin position="72"/>
        <end position="120"/>
    </location>
</feature>
<protein>
    <submittedName>
        <fullName evidence="2">Uncharacterized protein</fullName>
    </submittedName>
</protein>
<evidence type="ECO:0000313" key="3">
    <source>
        <dbReference type="Proteomes" id="UP001153076"/>
    </source>
</evidence>
<feature type="compositionally biased region" description="Basic and acidic residues" evidence="1">
    <location>
        <begin position="103"/>
        <end position="114"/>
    </location>
</feature>
<dbReference type="AlphaFoldDB" id="A0A9Q1QEF7"/>
<organism evidence="2 3">
    <name type="scientific">Carnegiea gigantea</name>
    <dbReference type="NCBI Taxonomy" id="171969"/>
    <lineage>
        <taxon>Eukaryota</taxon>
        <taxon>Viridiplantae</taxon>
        <taxon>Streptophyta</taxon>
        <taxon>Embryophyta</taxon>
        <taxon>Tracheophyta</taxon>
        <taxon>Spermatophyta</taxon>
        <taxon>Magnoliopsida</taxon>
        <taxon>eudicotyledons</taxon>
        <taxon>Gunneridae</taxon>
        <taxon>Pentapetalae</taxon>
        <taxon>Caryophyllales</taxon>
        <taxon>Cactineae</taxon>
        <taxon>Cactaceae</taxon>
        <taxon>Cactoideae</taxon>
        <taxon>Echinocereeae</taxon>
        <taxon>Carnegiea</taxon>
    </lineage>
</organism>
<gene>
    <name evidence="2" type="ORF">Cgig2_024630</name>
</gene>
<keyword evidence="3" id="KW-1185">Reference proteome</keyword>
<evidence type="ECO:0000256" key="1">
    <source>
        <dbReference type="SAM" id="MobiDB-lite"/>
    </source>
</evidence>
<dbReference type="EMBL" id="JAKOGI010000250">
    <property type="protein sequence ID" value="KAJ8438541.1"/>
    <property type="molecule type" value="Genomic_DNA"/>
</dbReference>
<comment type="caution">
    <text evidence="2">The sequence shown here is derived from an EMBL/GenBank/DDBJ whole genome shotgun (WGS) entry which is preliminary data.</text>
</comment>
<accession>A0A9Q1QEF7</accession>
<name>A0A9Q1QEF7_9CARY</name>
<proteinExistence type="predicted"/>
<dbReference type="Proteomes" id="UP001153076">
    <property type="component" value="Unassembled WGS sequence"/>
</dbReference>
<evidence type="ECO:0000313" key="2">
    <source>
        <dbReference type="EMBL" id="KAJ8438541.1"/>
    </source>
</evidence>